<evidence type="ECO:0000256" key="2">
    <source>
        <dbReference type="ARBA" id="ARBA00022448"/>
    </source>
</evidence>
<dbReference type="STRING" id="158787.BSCA_1357"/>
<evidence type="ECO:0000313" key="5">
    <source>
        <dbReference type="EMBL" id="KFI95393.1"/>
    </source>
</evidence>
<dbReference type="PROSITE" id="PS51257">
    <property type="entry name" value="PROKAR_LIPOPROTEIN"/>
    <property type="match status" value="1"/>
</dbReference>
<protein>
    <submittedName>
        <fullName evidence="5">Family 1 extracellular solute-binding protein</fullName>
    </submittedName>
</protein>
<keyword evidence="2" id="KW-0813">Transport</keyword>
<accession>A0A087DIP3</accession>
<dbReference type="GeneID" id="85165486"/>
<evidence type="ECO:0000256" key="3">
    <source>
        <dbReference type="ARBA" id="ARBA00022729"/>
    </source>
</evidence>
<dbReference type="GO" id="GO:0015768">
    <property type="term" value="P:maltose transport"/>
    <property type="evidence" value="ECO:0007669"/>
    <property type="project" value="TreeGrafter"/>
</dbReference>
<dbReference type="Proteomes" id="UP000029033">
    <property type="component" value="Unassembled WGS sequence"/>
</dbReference>
<dbReference type="Gene3D" id="3.40.190.10">
    <property type="entry name" value="Periplasmic binding protein-like II"/>
    <property type="match status" value="2"/>
</dbReference>
<dbReference type="AlphaFoldDB" id="A0A087DIP3"/>
<dbReference type="eggNOG" id="COG2182">
    <property type="taxonomic scope" value="Bacteria"/>
</dbReference>
<dbReference type="Pfam" id="PF01547">
    <property type="entry name" value="SBP_bac_1"/>
    <property type="match status" value="1"/>
</dbReference>
<feature type="chain" id="PRO_5001820178" evidence="4">
    <location>
        <begin position="27"/>
        <end position="426"/>
    </location>
</feature>
<keyword evidence="6" id="KW-1185">Reference proteome</keyword>
<dbReference type="GO" id="GO:0042956">
    <property type="term" value="P:maltodextrin transmembrane transport"/>
    <property type="evidence" value="ECO:0007669"/>
    <property type="project" value="TreeGrafter"/>
</dbReference>
<reference evidence="5 6" key="1">
    <citation type="submission" date="2014-03" db="EMBL/GenBank/DDBJ databases">
        <title>Genomics of Bifidobacteria.</title>
        <authorList>
            <person name="Ventura M."/>
            <person name="Milani C."/>
            <person name="Lugli G.A."/>
        </authorList>
    </citation>
    <scope>NUCLEOTIDE SEQUENCE [LARGE SCALE GENOMIC DNA]</scope>
    <source>
        <strain evidence="5 6">LMG 21589</strain>
    </source>
</reference>
<dbReference type="OrthoDB" id="9780991at2"/>
<dbReference type="RefSeq" id="WP_033519225.1">
    <property type="nucleotide sequence ID" value="NZ_CAUPKV010000001.1"/>
</dbReference>
<dbReference type="PANTHER" id="PTHR30061:SF50">
    <property type="entry name" value="MALTOSE_MALTODEXTRIN-BINDING PERIPLASMIC PROTEIN"/>
    <property type="match status" value="1"/>
</dbReference>
<dbReference type="EMBL" id="JGZO01000003">
    <property type="protein sequence ID" value="KFI95393.1"/>
    <property type="molecule type" value="Genomic_DNA"/>
</dbReference>
<name>A0A087DIP3_9BIFI</name>
<comment type="caution">
    <text evidence="5">The sequence shown here is derived from an EMBL/GenBank/DDBJ whole genome shotgun (WGS) entry which is preliminary data.</text>
</comment>
<keyword evidence="3 4" id="KW-0732">Signal</keyword>
<evidence type="ECO:0000313" key="6">
    <source>
        <dbReference type="Proteomes" id="UP000029033"/>
    </source>
</evidence>
<organism evidence="5 6">
    <name type="scientific">Bifidobacterium scardovii</name>
    <dbReference type="NCBI Taxonomy" id="158787"/>
    <lineage>
        <taxon>Bacteria</taxon>
        <taxon>Bacillati</taxon>
        <taxon>Actinomycetota</taxon>
        <taxon>Actinomycetes</taxon>
        <taxon>Bifidobacteriales</taxon>
        <taxon>Bifidobacteriaceae</taxon>
        <taxon>Bifidobacterium</taxon>
    </lineage>
</organism>
<evidence type="ECO:0000256" key="1">
    <source>
        <dbReference type="ARBA" id="ARBA00008520"/>
    </source>
</evidence>
<sequence length="426" mass="46661">MNKHLLRRTGCTIAALAMTISMGACGAKIQGDSSGTGPIKIWLSNNEQEVTWGKDMVKAWNEKHPDQKITDQEIPASSSSEEAITAAITAGTAPCLVYNISAAAVPGWVRQGGLVDLGQFDGANQYITERSGDGVNIYQTDGKYYQMPWKSNPVMVMYNKDIFSKAGIDADNPNIGTFDGFLDAARKIVSSGAAQTAIWPAPTNEFYQPWFDFYPTYLAETDGTPLTEDGKATFNDEAGKKVATFWKTIYDEKLAFQEKSTDDAMSTGKTAMQMAGPWAIASYKDTVNVGVAPVPTSDGKTDPYTYADAKNVSMFTTCAYQQTAWEFLKFTTSEDADGKLLEATGQMPLRKNLPGTYAEYFQKNPAYEVFAKQAEHTSDVPSLTNSTEVWQEFRKDYSAAVIFGKGTVDEFLDTAATNVDKLLKQN</sequence>
<feature type="signal peptide" evidence="4">
    <location>
        <begin position="1"/>
        <end position="26"/>
    </location>
</feature>
<dbReference type="SUPFAM" id="SSF53850">
    <property type="entry name" value="Periplasmic binding protein-like II"/>
    <property type="match status" value="1"/>
</dbReference>
<gene>
    <name evidence="5" type="ORF">BSCA_1357</name>
</gene>
<dbReference type="GO" id="GO:1901982">
    <property type="term" value="F:maltose binding"/>
    <property type="evidence" value="ECO:0007669"/>
    <property type="project" value="TreeGrafter"/>
</dbReference>
<proteinExistence type="inferred from homology"/>
<dbReference type="PANTHER" id="PTHR30061">
    <property type="entry name" value="MALTOSE-BINDING PERIPLASMIC PROTEIN"/>
    <property type="match status" value="1"/>
</dbReference>
<dbReference type="InterPro" id="IPR006059">
    <property type="entry name" value="SBP"/>
</dbReference>
<evidence type="ECO:0000256" key="4">
    <source>
        <dbReference type="SAM" id="SignalP"/>
    </source>
</evidence>
<dbReference type="GO" id="GO:0055052">
    <property type="term" value="C:ATP-binding cassette (ABC) transporter complex, substrate-binding subunit-containing"/>
    <property type="evidence" value="ECO:0007669"/>
    <property type="project" value="TreeGrafter"/>
</dbReference>
<comment type="similarity">
    <text evidence="1">Belongs to the bacterial solute-binding protein 1 family.</text>
</comment>